<dbReference type="EMBL" id="JAKNCT010000013">
    <property type="protein sequence ID" value="MCG5031785.1"/>
    <property type="molecule type" value="Genomic_DNA"/>
</dbReference>
<comment type="caution">
    <text evidence="1">The sequence shown here is derived from an EMBL/GenBank/DDBJ whole genome shotgun (WGS) entry which is preliminary data.</text>
</comment>
<dbReference type="SUPFAM" id="SSF54593">
    <property type="entry name" value="Glyoxalase/Bleomycin resistance protein/Dihydroxybiphenyl dioxygenase"/>
    <property type="match status" value="1"/>
</dbReference>
<gene>
    <name evidence="1" type="ORF">MAF45_10090</name>
</gene>
<evidence type="ECO:0000313" key="1">
    <source>
        <dbReference type="EMBL" id="MCG5031785.1"/>
    </source>
</evidence>
<dbReference type="InterPro" id="IPR029068">
    <property type="entry name" value="Glyas_Bleomycin-R_OHBP_Dase"/>
</dbReference>
<reference evidence="1 2" key="1">
    <citation type="submission" date="2022-02" db="EMBL/GenBank/DDBJ databases">
        <title>Mesosutterella porci, a novel member of the family Sutterellaceae from pig feces.</title>
        <authorList>
            <person name="Wylensek D."/>
            <person name="Clavel T."/>
        </authorList>
    </citation>
    <scope>NUCLEOTIDE SEQUENCE [LARGE SCALE GENOMIC DNA]</scope>
    <source>
        <strain evidence="2">oilRF-744-wt-GAM-9</strain>
    </source>
</reference>
<evidence type="ECO:0000313" key="2">
    <source>
        <dbReference type="Proteomes" id="UP001297600"/>
    </source>
</evidence>
<keyword evidence="2" id="KW-1185">Reference proteome</keyword>
<protein>
    <submittedName>
        <fullName evidence="1">Uncharacterized protein</fullName>
    </submittedName>
</protein>
<proteinExistence type="predicted"/>
<dbReference type="Gene3D" id="3.10.180.10">
    <property type="entry name" value="2,3-Dihydroxybiphenyl 1,2-Dioxygenase, domain 1"/>
    <property type="match status" value="1"/>
</dbReference>
<accession>A0ABS9MU48</accession>
<name>A0ABS9MU48_9BURK</name>
<organism evidence="1 2">
    <name type="scientific">Mesosutterella porci</name>
    <dbReference type="NCBI Taxonomy" id="2915351"/>
    <lineage>
        <taxon>Bacteria</taxon>
        <taxon>Pseudomonadati</taxon>
        <taxon>Pseudomonadota</taxon>
        <taxon>Betaproteobacteria</taxon>
        <taxon>Burkholderiales</taxon>
        <taxon>Sutterellaceae</taxon>
        <taxon>Mesosutterella</taxon>
    </lineage>
</organism>
<sequence length="58" mass="6711">MLLHSNLHGLYERRMLALDDGTRIELFNYVTDRPRPPARTCDIGYQHMAVLVDSLPEV</sequence>
<dbReference type="RefSeq" id="WP_237980310.1">
    <property type="nucleotide sequence ID" value="NZ_JAKNCT010000013.1"/>
</dbReference>
<dbReference type="Proteomes" id="UP001297600">
    <property type="component" value="Unassembled WGS sequence"/>
</dbReference>